<proteinExistence type="predicted"/>
<organism evidence="1">
    <name type="scientific">Siphoviridae sp. ct0106</name>
    <dbReference type="NCBI Taxonomy" id="2825290"/>
    <lineage>
        <taxon>Viruses</taxon>
        <taxon>Duplodnaviria</taxon>
        <taxon>Heunggongvirae</taxon>
        <taxon>Uroviricota</taxon>
        <taxon>Caudoviricetes</taxon>
    </lineage>
</organism>
<name>A0A8S5P4S6_9CAUD</name>
<protein>
    <submittedName>
        <fullName evidence="1">Uncharacterized protein</fullName>
    </submittedName>
</protein>
<accession>A0A8S5P4S6</accession>
<sequence>MRLRFAPTVGPLVLGRRLGPWSSWVTRARTRRWFVG</sequence>
<evidence type="ECO:0000313" key="1">
    <source>
        <dbReference type="EMBL" id="DAE02135.1"/>
    </source>
</evidence>
<dbReference type="EMBL" id="BK015341">
    <property type="protein sequence ID" value="DAE02135.1"/>
    <property type="molecule type" value="Genomic_DNA"/>
</dbReference>
<reference evidence="1" key="1">
    <citation type="journal article" date="2021" name="Proc. Natl. Acad. Sci. U.S.A.">
        <title>A Catalog of Tens of Thousands of Viruses from Human Metagenomes Reveals Hidden Associations with Chronic Diseases.</title>
        <authorList>
            <person name="Tisza M.J."/>
            <person name="Buck C.B."/>
        </authorList>
    </citation>
    <scope>NUCLEOTIDE SEQUENCE</scope>
    <source>
        <strain evidence="1">Ct0106</strain>
    </source>
</reference>